<dbReference type="InterPro" id="IPR038740">
    <property type="entry name" value="BioF2-like_GNAT_dom"/>
</dbReference>
<dbReference type="Proteomes" id="UP000256321">
    <property type="component" value="Unassembled WGS sequence"/>
</dbReference>
<evidence type="ECO:0000259" key="1">
    <source>
        <dbReference type="Pfam" id="PF13480"/>
    </source>
</evidence>
<evidence type="ECO:0000313" key="5">
    <source>
        <dbReference type="Proteomes" id="UP000629596"/>
    </source>
</evidence>
<feature type="domain" description="BioF2-like acetyltransferase" evidence="1">
    <location>
        <begin position="162"/>
        <end position="280"/>
    </location>
</feature>
<keyword evidence="5" id="KW-1185">Reference proteome</keyword>
<reference evidence="2 5" key="2">
    <citation type="submission" date="2020-08" db="EMBL/GenBank/DDBJ databases">
        <title>Genome public.</title>
        <authorList>
            <person name="Liu C."/>
            <person name="Sun Q."/>
        </authorList>
    </citation>
    <scope>NUCLEOTIDE SEQUENCE [LARGE SCALE GENOMIC DNA]</scope>
    <source>
        <strain evidence="2 5">426_9</strain>
    </source>
</reference>
<organism evidence="3 4">
    <name type="scientific">Parabacteroides acidifaciens</name>
    <dbReference type="NCBI Taxonomy" id="2290935"/>
    <lineage>
        <taxon>Bacteria</taxon>
        <taxon>Pseudomonadati</taxon>
        <taxon>Bacteroidota</taxon>
        <taxon>Bacteroidia</taxon>
        <taxon>Bacteroidales</taxon>
        <taxon>Tannerellaceae</taxon>
        <taxon>Parabacteroides</taxon>
    </lineage>
</organism>
<accession>A0A3D8HHW2</accession>
<dbReference type="Gene3D" id="3.40.630.30">
    <property type="match status" value="1"/>
</dbReference>
<keyword evidence="3" id="KW-0808">Transferase</keyword>
<dbReference type="SUPFAM" id="SSF55729">
    <property type="entry name" value="Acyl-CoA N-acyltransferases (Nat)"/>
    <property type="match status" value="1"/>
</dbReference>
<sequence length="311" mass="36322">MFEVKIYCSEKIDLWDQFVRKAKNSTFLFERKYMDYHSDRFLDMSLMIYKNDVLCALLPANKKRDILYSHQGLTYGGLLLSFKISAEDVLLIFQQINVFLKDHGITKVIYKTIPWIYHVCPAEEDLYALFRLQARLIGRNLSSTIIHSHILKFTESRKSGLRKAIKNNIKVKESNDFDSFWYILSNNLNHKYGTSPVHSVDEIKLLHERFPDQIKLYVALLEQDIIAGTVLYITKQVVHTQYISANPIGKELGALDLLFDHLINYEYLSYPYFDFGQSTEDNGLFLNQSLIFQKEGFGGRGVVYDVYEYDL</sequence>
<reference evidence="3 4" key="1">
    <citation type="submission" date="2018-07" db="EMBL/GenBank/DDBJ databases">
        <title>Parabacteroides acidifaciens nov. sp., isolated from human feces.</title>
        <authorList>
            <person name="Wang Y.J."/>
        </authorList>
    </citation>
    <scope>NUCLEOTIDE SEQUENCE [LARGE SCALE GENOMIC DNA]</scope>
    <source>
        <strain evidence="3 4">426-9</strain>
    </source>
</reference>
<dbReference type="RefSeq" id="WP_115498352.1">
    <property type="nucleotide sequence ID" value="NZ_JACRTI010000005.1"/>
</dbReference>
<evidence type="ECO:0000313" key="4">
    <source>
        <dbReference type="Proteomes" id="UP000256321"/>
    </source>
</evidence>
<dbReference type="EMBL" id="JACRTI010000005">
    <property type="protein sequence ID" value="MBC8600844.1"/>
    <property type="molecule type" value="Genomic_DNA"/>
</dbReference>
<dbReference type="GO" id="GO:0016740">
    <property type="term" value="F:transferase activity"/>
    <property type="evidence" value="ECO:0007669"/>
    <property type="project" value="UniProtKB-KW"/>
</dbReference>
<comment type="caution">
    <text evidence="3">The sequence shown here is derived from an EMBL/GenBank/DDBJ whole genome shotgun (WGS) entry which is preliminary data.</text>
</comment>
<evidence type="ECO:0000313" key="2">
    <source>
        <dbReference type="EMBL" id="MBC8600844.1"/>
    </source>
</evidence>
<dbReference type="EMBL" id="QREV01000005">
    <property type="protein sequence ID" value="RDU50566.1"/>
    <property type="molecule type" value="Genomic_DNA"/>
</dbReference>
<proteinExistence type="predicted"/>
<evidence type="ECO:0000313" key="3">
    <source>
        <dbReference type="EMBL" id="RDU50566.1"/>
    </source>
</evidence>
<name>A0A3D8HHW2_9BACT</name>
<protein>
    <submittedName>
        <fullName evidence="3">GNAT family N-acetyltransferase</fullName>
    </submittedName>
</protein>
<gene>
    <name evidence="3" type="ORF">DWU89_03865</name>
    <name evidence="2" type="ORF">H8784_03815</name>
</gene>
<dbReference type="InterPro" id="IPR016181">
    <property type="entry name" value="Acyl_CoA_acyltransferase"/>
</dbReference>
<dbReference type="Proteomes" id="UP000629596">
    <property type="component" value="Unassembled WGS sequence"/>
</dbReference>
<dbReference type="Pfam" id="PF13480">
    <property type="entry name" value="Acetyltransf_6"/>
    <property type="match status" value="1"/>
</dbReference>
<dbReference type="AlphaFoldDB" id="A0A3D8HHW2"/>